<keyword evidence="2" id="KW-1003">Cell membrane</keyword>
<evidence type="ECO:0000256" key="6">
    <source>
        <dbReference type="SAM" id="Phobius"/>
    </source>
</evidence>
<dbReference type="InterPro" id="IPR001123">
    <property type="entry name" value="LeuE-type"/>
</dbReference>
<evidence type="ECO:0000256" key="2">
    <source>
        <dbReference type="ARBA" id="ARBA00022475"/>
    </source>
</evidence>
<dbReference type="RefSeq" id="WP_089948201.1">
    <property type="nucleotide sequence ID" value="NZ_FNOI01000008.1"/>
</dbReference>
<name>A0A1H3CA10_9RHOB</name>
<feature type="transmembrane region" description="Helical" evidence="6">
    <location>
        <begin position="68"/>
        <end position="86"/>
    </location>
</feature>
<feature type="transmembrane region" description="Helical" evidence="6">
    <location>
        <begin position="185"/>
        <end position="205"/>
    </location>
</feature>
<dbReference type="OrthoDB" id="9804822at2"/>
<organism evidence="7 8">
    <name type="scientific">Litoreibacter albidus</name>
    <dbReference type="NCBI Taxonomy" id="670155"/>
    <lineage>
        <taxon>Bacteria</taxon>
        <taxon>Pseudomonadati</taxon>
        <taxon>Pseudomonadota</taxon>
        <taxon>Alphaproteobacteria</taxon>
        <taxon>Rhodobacterales</taxon>
        <taxon>Roseobacteraceae</taxon>
        <taxon>Litoreibacter</taxon>
    </lineage>
</organism>
<feature type="transmembrane region" description="Helical" evidence="6">
    <location>
        <begin position="151"/>
        <end position="173"/>
    </location>
</feature>
<dbReference type="PANTHER" id="PTHR30086:SF21">
    <property type="entry name" value="TRANSPORT PROTEIN"/>
    <property type="match status" value="1"/>
</dbReference>
<evidence type="ECO:0000256" key="1">
    <source>
        <dbReference type="ARBA" id="ARBA00004651"/>
    </source>
</evidence>
<dbReference type="EMBL" id="FNOI01000008">
    <property type="protein sequence ID" value="SDX51022.1"/>
    <property type="molecule type" value="Genomic_DNA"/>
</dbReference>
<gene>
    <name evidence="7" type="ORF">SAMN04488001_3417</name>
</gene>
<keyword evidence="3 6" id="KW-0812">Transmembrane</keyword>
<keyword evidence="4 6" id="KW-1133">Transmembrane helix</keyword>
<dbReference type="STRING" id="670155.SAMN04488001_3417"/>
<dbReference type="Pfam" id="PF01810">
    <property type="entry name" value="LysE"/>
    <property type="match status" value="1"/>
</dbReference>
<dbReference type="GO" id="GO:0005886">
    <property type="term" value="C:plasma membrane"/>
    <property type="evidence" value="ECO:0007669"/>
    <property type="project" value="UniProtKB-SubCell"/>
</dbReference>
<reference evidence="8" key="1">
    <citation type="submission" date="2016-10" db="EMBL/GenBank/DDBJ databases">
        <authorList>
            <person name="Varghese N."/>
            <person name="Submissions S."/>
        </authorList>
    </citation>
    <scope>NUCLEOTIDE SEQUENCE [LARGE SCALE GENOMIC DNA]</scope>
    <source>
        <strain evidence="8">DSM 26922</strain>
    </source>
</reference>
<evidence type="ECO:0000313" key="8">
    <source>
        <dbReference type="Proteomes" id="UP000199441"/>
    </source>
</evidence>
<comment type="subcellular location">
    <subcellularLocation>
        <location evidence="1">Cell membrane</location>
        <topology evidence="1">Multi-pass membrane protein</topology>
    </subcellularLocation>
</comment>
<dbReference type="AlphaFoldDB" id="A0A1H3CA10"/>
<protein>
    <submittedName>
        <fullName evidence="7">Resistance to homoserine/threonine (RhtB) family protein</fullName>
    </submittedName>
</protein>
<evidence type="ECO:0000313" key="7">
    <source>
        <dbReference type="EMBL" id="SDX51022.1"/>
    </source>
</evidence>
<proteinExistence type="predicted"/>
<keyword evidence="5 6" id="KW-0472">Membrane</keyword>
<dbReference type="GO" id="GO:0015171">
    <property type="term" value="F:amino acid transmembrane transporter activity"/>
    <property type="evidence" value="ECO:0007669"/>
    <property type="project" value="TreeGrafter"/>
</dbReference>
<feature type="transmembrane region" description="Helical" evidence="6">
    <location>
        <begin position="125"/>
        <end position="144"/>
    </location>
</feature>
<evidence type="ECO:0000256" key="3">
    <source>
        <dbReference type="ARBA" id="ARBA00022692"/>
    </source>
</evidence>
<keyword evidence="8" id="KW-1185">Reference proteome</keyword>
<dbReference type="PANTHER" id="PTHR30086">
    <property type="entry name" value="ARGININE EXPORTER PROTEIN ARGO"/>
    <property type="match status" value="1"/>
</dbReference>
<evidence type="ECO:0000256" key="5">
    <source>
        <dbReference type="ARBA" id="ARBA00023136"/>
    </source>
</evidence>
<accession>A0A1H3CA10</accession>
<evidence type="ECO:0000256" key="4">
    <source>
        <dbReference type="ARBA" id="ARBA00022989"/>
    </source>
</evidence>
<sequence>MTEWFAIITITLLAVLSPGPDFAMVSRNALTLSKRAGILTALGIGAGVLVHVSYTLLGIGVMLRYSPWLLDIMKLAGAAYLIWLGAKMVMSRPRSEVDAPANRVLSDAAALRVGFWTNALNPKTAIFIISLFTQVVGATTPLVVRIAYGGFISLAHVIWFGLVAAFFGAPVLRRKLLGLSHWIDRAFGVALIGFGLSLAIADVTFG</sequence>
<dbReference type="PIRSF" id="PIRSF006324">
    <property type="entry name" value="LeuE"/>
    <property type="match status" value="1"/>
</dbReference>
<feature type="transmembrane region" description="Helical" evidence="6">
    <location>
        <begin position="39"/>
        <end position="61"/>
    </location>
</feature>
<dbReference type="Proteomes" id="UP000199441">
    <property type="component" value="Unassembled WGS sequence"/>
</dbReference>